<dbReference type="SMART" id="SM00387">
    <property type="entry name" value="HATPase_c"/>
    <property type="match status" value="1"/>
</dbReference>
<evidence type="ECO:0000256" key="8">
    <source>
        <dbReference type="ARBA" id="ARBA00022777"/>
    </source>
</evidence>
<dbReference type="Pfam" id="PF00672">
    <property type="entry name" value="HAMP"/>
    <property type="match status" value="1"/>
</dbReference>
<dbReference type="EC" id="2.7.13.3" evidence="3"/>
<dbReference type="SMART" id="SM00304">
    <property type="entry name" value="HAMP"/>
    <property type="match status" value="1"/>
</dbReference>
<dbReference type="SUPFAM" id="SSF158472">
    <property type="entry name" value="HAMP domain-like"/>
    <property type="match status" value="1"/>
</dbReference>
<dbReference type="CDD" id="cd00075">
    <property type="entry name" value="HATPase"/>
    <property type="match status" value="1"/>
</dbReference>
<dbReference type="CDD" id="cd06225">
    <property type="entry name" value="HAMP"/>
    <property type="match status" value="1"/>
</dbReference>
<dbReference type="Gene3D" id="3.30.565.10">
    <property type="entry name" value="Histidine kinase-like ATPase, C-terminal domain"/>
    <property type="match status" value="1"/>
</dbReference>
<organism evidence="15 16">
    <name type="scientific">Paenibacillus uliginis N3/975</name>
    <dbReference type="NCBI Taxonomy" id="1313296"/>
    <lineage>
        <taxon>Bacteria</taxon>
        <taxon>Bacillati</taxon>
        <taxon>Bacillota</taxon>
        <taxon>Bacilli</taxon>
        <taxon>Bacillales</taxon>
        <taxon>Paenibacillaceae</taxon>
        <taxon>Paenibacillus</taxon>
    </lineage>
</organism>
<dbReference type="InterPro" id="IPR036890">
    <property type="entry name" value="HATPase_C_sf"/>
</dbReference>
<evidence type="ECO:0000313" key="16">
    <source>
        <dbReference type="Proteomes" id="UP000192940"/>
    </source>
</evidence>
<dbReference type="STRING" id="1313296.SAMN05661091_1780"/>
<feature type="transmembrane region" description="Helical" evidence="12">
    <location>
        <begin position="21"/>
        <end position="42"/>
    </location>
</feature>
<dbReference type="Gene3D" id="6.10.340.10">
    <property type="match status" value="1"/>
</dbReference>
<gene>
    <name evidence="15" type="ORF">SAMN05661091_1780</name>
</gene>
<dbReference type="SUPFAM" id="SSF55874">
    <property type="entry name" value="ATPase domain of HSP90 chaperone/DNA topoisomerase II/histidine kinase"/>
    <property type="match status" value="1"/>
</dbReference>
<evidence type="ECO:0000256" key="10">
    <source>
        <dbReference type="ARBA" id="ARBA00023012"/>
    </source>
</evidence>
<sequence length="368" mass="42065">MSLMQKIKAFMKTKAWRRIKFIFSIATILFMMFGAWSISYYITPLLMKWFGWEFSDYWAFVVVGVVALLLLSAVMSIFVPFARNKHLVFYQSIVDAVKRISKGDFDVTIKPNEDFEDEYGTLVESINQMAGELGLMEKMRQEFISNVSHEIQSPLTSIRGFARALQNDELSELERQHYLQIIELETMRLSKLSDNLLKLTSLESDHHPVEPQFFRLDSQLRNLVLVSEPQWSAKGLEMDLNLDKVGIHADEDMLSQVWVNLIHNAIKFTPDKGSIWIIMRASEHHVEVRVEDSGIGIEEVYIPHVFERFFKADVSRNRAQGGNGLGLSIVQKIVQLHNGTIEVTSTRGVGTTFIVKLPLHATRLGEAG</sequence>
<dbReference type="PANTHER" id="PTHR43711:SF1">
    <property type="entry name" value="HISTIDINE KINASE 1"/>
    <property type="match status" value="1"/>
</dbReference>
<dbReference type="EMBL" id="LT840184">
    <property type="protein sequence ID" value="SMF79931.1"/>
    <property type="molecule type" value="Genomic_DNA"/>
</dbReference>
<evidence type="ECO:0000256" key="3">
    <source>
        <dbReference type="ARBA" id="ARBA00012438"/>
    </source>
</evidence>
<evidence type="ECO:0000256" key="6">
    <source>
        <dbReference type="ARBA" id="ARBA00022679"/>
    </source>
</evidence>
<accession>A0A1X7H4U9</accession>
<proteinExistence type="predicted"/>
<dbReference type="InterPro" id="IPR003660">
    <property type="entry name" value="HAMP_dom"/>
</dbReference>
<keyword evidence="16" id="KW-1185">Reference proteome</keyword>
<dbReference type="Proteomes" id="UP000192940">
    <property type="component" value="Chromosome I"/>
</dbReference>
<comment type="subcellular location">
    <subcellularLocation>
        <location evidence="2">Cell membrane</location>
        <topology evidence="2">Multi-pass membrane protein</topology>
    </subcellularLocation>
</comment>
<keyword evidence="10" id="KW-0902">Two-component regulatory system</keyword>
<dbReference type="PRINTS" id="PR00344">
    <property type="entry name" value="BCTRLSENSOR"/>
</dbReference>
<name>A0A1X7H4U9_9BACL</name>
<keyword evidence="12" id="KW-1133">Transmembrane helix</keyword>
<evidence type="ECO:0000259" key="13">
    <source>
        <dbReference type="PROSITE" id="PS50109"/>
    </source>
</evidence>
<evidence type="ECO:0000256" key="9">
    <source>
        <dbReference type="ARBA" id="ARBA00022840"/>
    </source>
</evidence>
<evidence type="ECO:0000256" key="12">
    <source>
        <dbReference type="SAM" id="Phobius"/>
    </source>
</evidence>
<evidence type="ECO:0000259" key="14">
    <source>
        <dbReference type="PROSITE" id="PS50885"/>
    </source>
</evidence>
<feature type="domain" description="HAMP" evidence="14">
    <location>
        <begin position="91"/>
        <end position="138"/>
    </location>
</feature>
<dbReference type="Pfam" id="PF02518">
    <property type="entry name" value="HATPase_c"/>
    <property type="match status" value="1"/>
</dbReference>
<dbReference type="InterPro" id="IPR004358">
    <property type="entry name" value="Sig_transdc_His_kin-like_C"/>
</dbReference>
<dbReference type="InterPro" id="IPR003661">
    <property type="entry name" value="HisK_dim/P_dom"/>
</dbReference>
<feature type="domain" description="Histidine kinase" evidence="13">
    <location>
        <begin position="146"/>
        <end position="361"/>
    </location>
</feature>
<protein>
    <recommendedName>
        <fullName evidence="3">histidine kinase</fullName>
        <ecNumber evidence="3">2.7.13.3</ecNumber>
    </recommendedName>
</protein>
<dbReference type="GO" id="GO:0005524">
    <property type="term" value="F:ATP binding"/>
    <property type="evidence" value="ECO:0007669"/>
    <property type="project" value="UniProtKB-KW"/>
</dbReference>
<dbReference type="InterPro" id="IPR036097">
    <property type="entry name" value="HisK_dim/P_sf"/>
</dbReference>
<dbReference type="CDD" id="cd00082">
    <property type="entry name" value="HisKA"/>
    <property type="match status" value="1"/>
</dbReference>
<keyword evidence="11 12" id="KW-0472">Membrane</keyword>
<keyword evidence="8 15" id="KW-0418">Kinase</keyword>
<dbReference type="InterPro" id="IPR050736">
    <property type="entry name" value="Sensor_HK_Regulatory"/>
</dbReference>
<comment type="catalytic activity">
    <reaction evidence="1">
        <text>ATP + protein L-histidine = ADP + protein N-phospho-L-histidine.</text>
        <dbReference type="EC" id="2.7.13.3"/>
    </reaction>
</comment>
<dbReference type="Gene3D" id="1.10.287.130">
    <property type="match status" value="1"/>
</dbReference>
<evidence type="ECO:0000256" key="7">
    <source>
        <dbReference type="ARBA" id="ARBA00022741"/>
    </source>
</evidence>
<dbReference type="GO" id="GO:0000155">
    <property type="term" value="F:phosphorelay sensor kinase activity"/>
    <property type="evidence" value="ECO:0007669"/>
    <property type="project" value="InterPro"/>
</dbReference>
<reference evidence="15 16" key="1">
    <citation type="submission" date="2017-04" db="EMBL/GenBank/DDBJ databases">
        <authorList>
            <person name="Afonso C.L."/>
            <person name="Miller P.J."/>
            <person name="Scott M.A."/>
            <person name="Spackman E."/>
            <person name="Goraichik I."/>
            <person name="Dimitrov K.M."/>
            <person name="Suarez D.L."/>
            <person name="Swayne D.E."/>
        </authorList>
    </citation>
    <scope>NUCLEOTIDE SEQUENCE [LARGE SCALE GENOMIC DNA]</scope>
    <source>
        <strain evidence="15 16">N3/975</strain>
    </source>
</reference>
<keyword evidence="9" id="KW-0067">ATP-binding</keyword>
<dbReference type="PROSITE" id="PS50885">
    <property type="entry name" value="HAMP"/>
    <property type="match status" value="1"/>
</dbReference>
<dbReference type="PANTHER" id="PTHR43711">
    <property type="entry name" value="TWO-COMPONENT HISTIDINE KINASE"/>
    <property type="match status" value="1"/>
</dbReference>
<evidence type="ECO:0000256" key="2">
    <source>
        <dbReference type="ARBA" id="ARBA00004651"/>
    </source>
</evidence>
<feature type="transmembrane region" description="Helical" evidence="12">
    <location>
        <begin position="57"/>
        <end position="82"/>
    </location>
</feature>
<dbReference type="SUPFAM" id="SSF47384">
    <property type="entry name" value="Homodimeric domain of signal transducing histidine kinase"/>
    <property type="match status" value="1"/>
</dbReference>
<keyword evidence="7" id="KW-0547">Nucleotide-binding</keyword>
<evidence type="ECO:0000256" key="11">
    <source>
        <dbReference type="ARBA" id="ARBA00023136"/>
    </source>
</evidence>
<keyword evidence="12" id="KW-0812">Transmembrane</keyword>
<dbReference type="PROSITE" id="PS50109">
    <property type="entry name" value="HIS_KIN"/>
    <property type="match status" value="1"/>
</dbReference>
<evidence type="ECO:0000256" key="1">
    <source>
        <dbReference type="ARBA" id="ARBA00000085"/>
    </source>
</evidence>
<dbReference type="GO" id="GO:0005886">
    <property type="term" value="C:plasma membrane"/>
    <property type="evidence" value="ECO:0007669"/>
    <property type="project" value="UniProtKB-SubCell"/>
</dbReference>
<dbReference type="InterPro" id="IPR005467">
    <property type="entry name" value="His_kinase_dom"/>
</dbReference>
<keyword evidence="4" id="KW-1003">Cell membrane</keyword>
<dbReference type="SMART" id="SM00388">
    <property type="entry name" value="HisKA"/>
    <property type="match status" value="1"/>
</dbReference>
<evidence type="ECO:0000313" key="15">
    <source>
        <dbReference type="EMBL" id="SMF79931.1"/>
    </source>
</evidence>
<dbReference type="FunFam" id="3.30.565.10:FF:000006">
    <property type="entry name" value="Sensor histidine kinase WalK"/>
    <property type="match status" value="1"/>
</dbReference>
<dbReference type="AlphaFoldDB" id="A0A1X7H4U9"/>
<dbReference type="Pfam" id="PF00512">
    <property type="entry name" value="HisKA"/>
    <property type="match status" value="1"/>
</dbReference>
<keyword evidence="6" id="KW-0808">Transferase</keyword>
<evidence type="ECO:0000256" key="5">
    <source>
        <dbReference type="ARBA" id="ARBA00022553"/>
    </source>
</evidence>
<evidence type="ECO:0000256" key="4">
    <source>
        <dbReference type="ARBA" id="ARBA00022475"/>
    </source>
</evidence>
<dbReference type="InterPro" id="IPR003594">
    <property type="entry name" value="HATPase_dom"/>
</dbReference>
<keyword evidence="5" id="KW-0597">Phosphoprotein</keyword>
<dbReference type="FunFam" id="1.10.287.130:FF:000001">
    <property type="entry name" value="Two-component sensor histidine kinase"/>
    <property type="match status" value="1"/>
</dbReference>